<sequence length="232" mass="24765">MKLTDTQLSAFLDNQLPSSEMDAIREALAIHPELADRLAALSQVDAQVSAFAQQIDGKPISAGLQRAAFSAPAPESTSVFTRWPWLSQRSGPVALAASVMLMFGIGLGQWMQTAPPAQENEQWAAIEAVLHSLPSGEATEVQGVTVQTYFSFTGADGQLCRAYQVRDTRARDEVACLADGHWQAVASVYQTVAGQTEYSAASASVVLDSVLNQLGASAPLTLEEERAVLARD</sequence>
<evidence type="ECO:0008006" key="3">
    <source>
        <dbReference type="Google" id="ProtNLM"/>
    </source>
</evidence>
<name>A0A432WS62_9GAMM</name>
<dbReference type="AlphaFoldDB" id="A0A432WS62"/>
<dbReference type="OrthoDB" id="5588054at2"/>
<protein>
    <recommendedName>
        <fullName evidence="3">Anti-sigma factor</fullName>
    </recommendedName>
</protein>
<comment type="caution">
    <text evidence="1">The sequence shown here is derived from an EMBL/GenBank/DDBJ whole genome shotgun (WGS) entry which is preliminary data.</text>
</comment>
<dbReference type="Proteomes" id="UP000288405">
    <property type="component" value="Unassembled WGS sequence"/>
</dbReference>
<evidence type="ECO:0000313" key="1">
    <source>
        <dbReference type="EMBL" id="RUO36613.1"/>
    </source>
</evidence>
<dbReference type="RefSeq" id="WP_126775928.1">
    <property type="nucleotide sequence ID" value="NZ_PIPM01000001.1"/>
</dbReference>
<keyword evidence="2" id="KW-1185">Reference proteome</keyword>
<organism evidence="1 2">
    <name type="scientific">Aliidiomarina sanyensis</name>
    <dbReference type="NCBI Taxonomy" id="1249555"/>
    <lineage>
        <taxon>Bacteria</taxon>
        <taxon>Pseudomonadati</taxon>
        <taxon>Pseudomonadota</taxon>
        <taxon>Gammaproteobacteria</taxon>
        <taxon>Alteromonadales</taxon>
        <taxon>Idiomarinaceae</taxon>
        <taxon>Aliidiomarina</taxon>
    </lineage>
</organism>
<proteinExistence type="predicted"/>
<reference evidence="1 2" key="1">
    <citation type="journal article" date="2011" name="Front. Microbiol.">
        <title>Genomic signatures of strain selection and enhancement in Bacillus atrophaeus var. globigii, a historical biowarfare simulant.</title>
        <authorList>
            <person name="Gibbons H.S."/>
            <person name="Broomall S.M."/>
            <person name="McNew L.A."/>
            <person name="Daligault H."/>
            <person name="Chapman C."/>
            <person name="Bruce D."/>
            <person name="Karavis M."/>
            <person name="Krepps M."/>
            <person name="McGregor P.A."/>
            <person name="Hong C."/>
            <person name="Park K.H."/>
            <person name="Akmal A."/>
            <person name="Feldman A."/>
            <person name="Lin J.S."/>
            <person name="Chang W.E."/>
            <person name="Higgs B.W."/>
            <person name="Demirev P."/>
            <person name="Lindquist J."/>
            <person name="Liem A."/>
            <person name="Fochler E."/>
            <person name="Read T.D."/>
            <person name="Tapia R."/>
            <person name="Johnson S."/>
            <person name="Bishop-Lilly K.A."/>
            <person name="Detter C."/>
            <person name="Han C."/>
            <person name="Sozhamannan S."/>
            <person name="Rosenzweig C.N."/>
            <person name="Skowronski E.W."/>
        </authorList>
    </citation>
    <scope>NUCLEOTIDE SEQUENCE [LARGE SCALE GENOMIC DNA]</scope>
    <source>
        <strain evidence="1 2">GYP-17</strain>
    </source>
</reference>
<gene>
    <name evidence="1" type="ORF">CWE11_02030</name>
</gene>
<accession>A0A432WS62</accession>
<evidence type="ECO:0000313" key="2">
    <source>
        <dbReference type="Proteomes" id="UP000288405"/>
    </source>
</evidence>
<dbReference type="EMBL" id="PIPM01000001">
    <property type="protein sequence ID" value="RUO36613.1"/>
    <property type="molecule type" value="Genomic_DNA"/>
</dbReference>